<dbReference type="AlphaFoldDB" id="A0A067TQF0"/>
<dbReference type="Proteomes" id="UP000027222">
    <property type="component" value="Unassembled WGS sequence"/>
</dbReference>
<name>A0A067TQF0_GALM3</name>
<feature type="transmembrane region" description="Helical" evidence="2">
    <location>
        <begin position="203"/>
        <end position="226"/>
    </location>
</feature>
<keyword evidence="3" id="KW-0732">Signal</keyword>
<organism evidence="4 5">
    <name type="scientific">Galerina marginata (strain CBS 339.88)</name>
    <dbReference type="NCBI Taxonomy" id="685588"/>
    <lineage>
        <taxon>Eukaryota</taxon>
        <taxon>Fungi</taxon>
        <taxon>Dikarya</taxon>
        <taxon>Basidiomycota</taxon>
        <taxon>Agaricomycotina</taxon>
        <taxon>Agaricomycetes</taxon>
        <taxon>Agaricomycetidae</taxon>
        <taxon>Agaricales</taxon>
        <taxon>Agaricineae</taxon>
        <taxon>Strophariaceae</taxon>
        <taxon>Galerina</taxon>
    </lineage>
</organism>
<dbReference type="STRING" id="685588.A0A067TQF0"/>
<sequence length="349" mass="37983">MRQSLPSCLVIVVFSAINSIYALQNITVHASDSRISYFPSESWTKVEDFAGPRMSTRDRSAFATFMFTGVAIYFMSPRWPASGSSAVTITIDNGDTVLPLSQFSAPGRDQDIFNSRVIAQATGLLDTTHTVRVSVGAGQVTILDGFLFTTTTSEEGYVDQNRTPVYPRMAPLGKSAHTSPAIIQNSSSESAWTLPKPSYSSTVGLLLGIASLNLVIALAIALTCCFSQRHRKLPPRLVPKPAPILPVRRPTTGNKVRQPLPVPSSPPRQYSPARFAVALRNMIHSPARAYPVRPLGGVVIDPVGSRPLSSISHVFAPPEARIREPTSQMDKRDQWAYPEAPLAYVPLLK</sequence>
<evidence type="ECO:0000313" key="4">
    <source>
        <dbReference type="EMBL" id="KDR84532.1"/>
    </source>
</evidence>
<keyword evidence="2" id="KW-1133">Transmembrane helix</keyword>
<evidence type="ECO:0000256" key="2">
    <source>
        <dbReference type="SAM" id="Phobius"/>
    </source>
</evidence>
<feature type="signal peptide" evidence="3">
    <location>
        <begin position="1"/>
        <end position="22"/>
    </location>
</feature>
<dbReference type="HOGENOM" id="CLU_794639_0_0_1"/>
<protein>
    <recommendedName>
        <fullName evidence="6">Transmembrane protein</fullName>
    </recommendedName>
</protein>
<evidence type="ECO:0000256" key="3">
    <source>
        <dbReference type="SAM" id="SignalP"/>
    </source>
</evidence>
<feature type="region of interest" description="Disordered" evidence="1">
    <location>
        <begin position="241"/>
        <end position="268"/>
    </location>
</feature>
<dbReference type="Gene3D" id="2.60.120.260">
    <property type="entry name" value="Galactose-binding domain-like"/>
    <property type="match status" value="1"/>
</dbReference>
<feature type="chain" id="PRO_5001647139" description="Transmembrane protein" evidence="3">
    <location>
        <begin position="23"/>
        <end position="349"/>
    </location>
</feature>
<accession>A0A067TQF0</accession>
<keyword evidence="2" id="KW-0812">Transmembrane</keyword>
<gene>
    <name evidence="4" type="ORF">GALMADRAFT_151392</name>
</gene>
<evidence type="ECO:0008006" key="6">
    <source>
        <dbReference type="Google" id="ProtNLM"/>
    </source>
</evidence>
<evidence type="ECO:0000256" key="1">
    <source>
        <dbReference type="SAM" id="MobiDB-lite"/>
    </source>
</evidence>
<dbReference type="OrthoDB" id="3234968at2759"/>
<proteinExistence type="predicted"/>
<reference evidence="5" key="1">
    <citation type="journal article" date="2014" name="Proc. Natl. Acad. Sci. U.S.A.">
        <title>Extensive sampling of basidiomycete genomes demonstrates inadequacy of the white-rot/brown-rot paradigm for wood decay fungi.</title>
        <authorList>
            <person name="Riley R."/>
            <person name="Salamov A.A."/>
            <person name="Brown D.W."/>
            <person name="Nagy L.G."/>
            <person name="Floudas D."/>
            <person name="Held B.W."/>
            <person name="Levasseur A."/>
            <person name="Lombard V."/>
            <person name="Morin E."/>
            <person name="Otillar R."/>
            <person name="Lindquist E.A."/>
            <person name="Sun H."/>
            <person name="LaButti K.M."/>
            <person name="Schmutz J."/>
            <person name="Jabbour D."/>
            <person name="Luo H."/>
            <person name="Baker S.E."/>
            <person name="Pisabarro A.G."/>
            <person name="Walton J.D."/>
            <person name="Blanchette R.A."/>
            <person name="Henrissat B."/>
            <person name="Martin F."/>
            <person name="Cullen D."/>
            <person name="Hibbett D.S."/>
            <person name="Grigoriev I.V."/>
        </authorList>
    </citation>
    <scope>NUCLEOTIDE SEQUENCE [LARGE SCALE GENOMIC DNA]</scope>
    <source>
        <strain evidence="5">CBS 339.88</strain>
    </source>
</reference>
<keyword evidence="2" id="KW-0472">Membrane</keyword>
<evidence type="ECO:0000313" key="5">
    <source>
        <dbReference type="Proteomes" id="UP000027222"/>
    </source>
</evidence>
<keyword evidence="5" id="KW-1185">Reference proteome</keyword>
<dbReference type="EMBL" id="KL142368">
    <property type="protein sequence ID" value="KDR84532.1"/>
    <property type="molecule type" value="Genomic_DNA"/>
</dbReference>